<evidence type="ECO:0000313" key="16">
    <source>
        <dbReference type="EMBL" id="RHN62997.1"/>
    </source>
</evidence>
<dbReference type="GO" id="GO:0016020">
    <property type="term" value="C:membrane"/>
    <property type="evidence" value="ECO:0007669"/>
    <property type="project" value="UniProtKB-SubCell"/>
</dbReference>
<organism evidence="16 17">
    <name type="scientific">Medicago truncatula</name>
    <name type="common">Barrel medic</name>
    <name type="synonym">Medicago tribuloides</name>
    <dbReference type="NCBI Taxonomy" id="3880"/>
    <lineage>
        <taxon>Eukaryota</taxon>
        <taxon>Viridiplantae</taxon>
        <taxon>Streptophyta</taxon>
        <taxon>Embryophyta</taxon>
        <taxon>Tracheophyta</taxon>
        <taxon>Spermatophyta</taxon>
        <taxon>Magnoliopsida</taxon>
        <taxon>eudicotyledons</taxon>
        <taxon>Gunneridae</taxon>
        <taxon>Pentapetalae</taxon>
        <taxon>rosids</taxon>
        <taxon>fabids</taxon>
        <taxon>Fabales</taxon>
        <taxon>Fabaceae</taxon>
        <taxon>Papilionoideae</taxon>
        <taxon>50 kb inversion clade</taxon>
        <taxon>NPAAA clade</taxon>
        <taxon>Hologalegina</taxon>
        <taxon>IRL clade</taxon>
        <taxon>Trifolieae</taxon>
        <taxon>Medicago</taxon>
    </lineage>
</organism>
<keyword evidence="3 16" id="KW-0808">Transferase</keyword>
<keyword evidence="6 12" id="KW-0547">Nucleotide-binding</keyword>
<evidence type="ECO:0000256" key="6">
    <source>
        <dbReference type="ARBA" id="ARBA00022741"/>
    </source>
</evidence>
<dbReference type="InterPro" id="IPR024788">
    <property type="entry name" value="Malectin-like_Carb-bd_dom"/>
</dbReference>
<keyword evidence="7" id="KW-0418">Kinase</keyword>
<dbReference type="SUPFAM" id="SSF56112">
    <property type="entry name" value="Protein kinase-like (PK-like)"/>
    <property type="match status" value="1"/>
</dbReference>
<feature type="transmembrane region" description="Helical" evidence="13">
    <location>
        <begin position="967"/>
        <end position="991"/>
    </location>
</feature>
<reference evidence="17" key="1">
    <citation type="journal article" date="2018" name="Nat. Plants">
        <title>Whole-genome landscape of Medicago truncatula symbiotic genes.</title>
        <authorList>
            <person name="Pecrix Y."/>
            <person name="Staton S.E."/>
            <person name="Sallet E."/>
            <person name="Lelandais-Briere C."/>
            <person name="Moreau S."/>
            <person name="Carrere S."/>
            <person name="Blein T."/>
            <person name="Jardinaud M.F."/>
            <person name="Latrasse D."/>
            <person name="Zouine M."/>
            <person name="Zahm M."/>
            <person name="Kreplak J."/>
            <person name="Mayjonade B."/>
            <person name="Satge C."/>
            <person name="Perez M."/>
            <person name="Cauet S."/>
            <person name="Marande W."/>
            <person name="Chantry-Darmon C."/>
            <person name="Lopez-Roques C."/>
            <person name="Bouchez O."/>
            <person name="Berard A."/>
            <person name="Debelle F."/>
            <person name="Munos S."/>
            <person name="Bendahmane A."/>
            <person name="Berges H."/>
            <person name="Niebel A."/>
            <person name="Buitink J."/>
            <person name="Frugier F."/>
            <person name="Benhamed M."/>
            <person name="Crespi M."/>
            <person name="Gouzy J."/>
            <person name="Gamas P."/>
        </authorList>
    </citation>
    <scope>NUCLEOTIDE SEQUENCE [LARGE SCALE GENOMIC DNA]</scope>
    <source>
        <strain evidence="17">cv. Jemalong A17</strain>
    </source>
</reference>
<comment type="caution">
    <text evidence="16">The sequence shown here is derived from an EMBL/GenBank/DDBJ whole genome shotgun (WGS) entry which is preliminary data.</text>
</comment>
<dbReference type="Gramene" id="rna25642">
    <property type="protein sequence ID" value="RHN62997.1"/>
    <property type="gene ID" value="gene25642"/>
</dbReference>
<evidence type="ECO:0000256" key="13">
    <source>
        <dbReference type="SAM" id="Phobius"/>
    </source>
</evidence>
<dbReference type="SMART" id="SM00220">
    <property type="entry name" value="S_TKc"/>
    <property type="match status" value="1"/>
</dbReference>
<gene>
    <name evidence="16" type="ORF">MtrunA17_Chr4g0053521</name>
</gene>
<keyword evidence="11" id="KW-0325">Glycoprotein</keyword>
<keyword evidence="8 12" id="KW-0067">ATP-binding</keyword>
<keyword evidence="2" id="KW-0723">Serine/threonine-protein kinase</keyword>
<dbReference type="PROSITE" id="PS00107">
    <property type="entry name" value="PROTEIN_KINASE_ATP"/>
    <property type="match status" value="1"/>
</dbReference>
<evidence type="ECO:0000256" key="14">
    <source>
        <dbReference type="SAM" id="SignalP"/>
    </source>
</evidence>
<dbReference type="GO" id="GO:0004714">
    <property type="term" value="F:transmembrane receptor protein tyrosine kinase activity"/>
    <property type="evidence" value="ECO:0007669"/>
    <property type="project" value="InterPro"/>
</dbReference>
<accession>A0A396IJA5</accession>
<dbReference type="CDD" id="cd14066">
    <property type="entry name" value="STKc_IRAK"/>
    <property type="match status" value="1"/>
</dbReference>
<keyword evidence="4 13" id="KW-0812">Transmembrane</keyword>
<dbReference type="PANTHER" id="PTHR34590">
    <property type="entry name" value="OS03G0124300 PROTEIN-RELATED"/>
    <property type="match status" value="1"/>
</dbReference>
<keyword evidence="10 13" id="KW-0472">Membrane</keyword>
<proteinExistence type="predicted"/>
<dbReference type="Gene3D" id="1.10.510.10">
    <property type="entry name" value="Transferase(Phosphotransferase) domain 1"/>
    <property type="match status" value="1"/>
</dbReference>
<comment type="subcellular location">
    <subcellularLocation>
        <location evidence="1">Membrane</location>
        <topology evidence="1">Single-pass type I membrane protein</topology>
    </subcellularLocation>
</comment>
<dbReference type="Gene3D" id="3.30.200.20">
    <property type="entry name" value="Phosphorylase Kinase, domain 1"/>
    <property type="match status" value="1"/>
</dbReference>
<feature type="transmembrane region" description="Helical" evidence="13">
    <location>
        <begin position="504"/>
        <end position="525"/>
    </location>
</feature>
<dbReference type="FunFam" id="1.10.510.10:FF:000252">
    <property type="entry name" value="Receptor-like protein kinase FERONIA"/>
    <property type="match status" value="1"/>
</dbReference>
<dbReference type="PROSITE" id="PS00108">
    <property type="entry name" value="PROTEIN_KINASE_ST"/>
    <property type="match status" value="1"/>
</dbReference>
<dbReference type="EMBL" id="PSQE01000004">
    <property type="protein sequence ID" value="RHN62997.1"/>
    <property type="molecule type" value="Genomic_DNA"/>
</dbReference>
<evidence type="ECO:0000256" key="7">
    <source>
        <dbReference type="ARBA" id="ARBA00022777"/>
    </source>
</evidence>
<name>A0A396IJA5_MEDTR</name>
<dbReference type="FunFam" id="3.30.200.20:FF:000039">
    <property type="entry name" value="receptor-like protein kinase FERONIA"/>
    <property type="match status" value="1"/>
</dbReference>
<feature type="binding site" evidence="12">
    <location>
        <position position="1087"/>
    </location>
    <ligand>
        <name>ATP</name>
        <dbReference type="ChEBI" id="CHEBI:30616"/>
    </ligand>
</feature>
<dbReference type="InterPro" id="IPR011009">
    <property type="entry name" value="Kinase-like_dom_sf"/>
</dbReference>
<evidence type="ECO:0000256" key="9">
    <source>
        <dbReference type="ARBA" id="ARBA00022989"/>
    </source>
</evidence>
<dbReference type="Proteomes" id="UP000265566">
    <property type="component" value="Chromosome 4"/>
</dbReference>
<evidence type="ECO:0000256" key="5">
    <source>
        <dbReference type="ARBA" id="ARBA00022729"/>
    </source>
</evidence>
<dbReference type="InterPro" id="IPR045272">
    <property type="entry name" value="ANXUR1/2-like"/>
</dbReference>
<dbReference type="InterPro" id="IPR001245">
    <property type="entry name" value="Ser-Thr/Tyr_kinase_cat_dom"/>
</dbReference>
<evidence type="ECO:0000256" key="8">
    <source>
        <dbReference type="ARBA" id="ARBA00022840"/>
    </source>
</evidence>
<dbReference type="Pfam" id="PF12819">
    <property type="entry name" value="Malectin_like"/>
    <property type="match status" value="2"/>
</dbReference>
<protein>
    <recommendedName>
        <fullName evidence="15">Protein kinase domain-containing protein</fullName>
    </recommendedName>
</protein>
<dbReference type="InterPro" id="IPR008271">
    <property type="entry name" value="Ser/Thr_kinase_AS"/>
</dbReference>
<feature type="signal peptide" evidence="14">
    <location>
        <begin position="1"/>
        <end position="25"/>
    </location>
</feature>
<dbReference type="GO" id="GO:0005524">
    <property type="term" value="F:ATP binding"/>
    <property type="evidence" value="ECO:0007669"/>
    <property type="project" value="UniProtKB-UniRule"/>
</dbReference>
<keyword evidence="5 14" id="KW-0732">Signal</keyword>
<feature type="chain" id="PRO_5017329897" description="Protein kinase domain-containing protein" evidence="14">
    <location>
        <begin position="26"/>
        <end position="1405"/>
    </location>
</feature>
<dbReference type="InterPro" id="IPR000719">
    <property type="entry name" value="Prot_kinase_dom"/>
</dbReference>
<evidence type="ECO:0000259" key="15">
    <source>
        <dbReference type="PROSITE" id="PS50011"/>
    </source>
</evidence>
<keyword evidence="9 13" id="KW-1133">Transmembrane helix</keyword>
<evidence type="ECO:0000256" key="2">
    <source>
        <dbReference type="ARBA" id="ARBA00022527"/>
    </source>
</evidence>
<feature type="transmembrane region" description="Helical" evidence="13">
    <location>
        <begin position="413"/>
        <end position="439"/>
    </location>
</feature>
<evidence type="ECO:0000256" key="11">
    <source>
        <dbReference type="ARBA" id="ARBA00023180"/>
    </source>
</evidence>
<dbReference type="Gene3D" id="2.60.120.430">
    <property type="entry name" value="Galactose-binding lectin"/>
    <property type="match status" value="4"/>
</dbReference>
<feature type="domain" description="Protein kinase" evidence="15">
    <location>
        <begin position="1059"/>
        <end position="1333"/>
    </location>
</feature>
<dbReference type="GO" id="GO:0004674">
    <property type="term" value="F:protein serine/threonine kinase activity"/>
    <property type="evidence" value="ECO:0007669"/>
    <property type="project" value="UniProtKB-KW"/>
</dbReference>
<dbReference type="PANTHER" id="PTHR34590:SF12">
    <property type="entry name" value="CARBOHYDRATE-BINDING PROTEIN OF THE ER PROTEIN"/>
    <property type="match status" value="1"/>
</dbReference>
<dbReference type="InterPro" id="IPR017441">
    <property type="entry name" value="Protein_kinase_ATP_BS"/>
</dbReference>
<evidence type="ECO:0000256" key="10">
    <source>
        <dbReference type="ARBA" id="ARBA00023136"/>
    </source>
</evidence>
<evidence type="ECO:0000256" key="3">
    <source>
        <dbReference type="ARBA" id="ARBA00022679"/>
    </source>
</evidence>
<evidence type="ECO:0000256" key="1">
    <source>
        <dbReference type="ARBA" id="ARBA00004479"/>
    </source>
</evidence>
<evidence type="ECO:0000256" key="12">
    <source>
        <dbReference type="PROSITE-ProRule" id="PRU10141"/>
    </source>
</evidence>
<sequence>MAIQHSIILLAFLIQFSSLYFPSLGYDEQDIYFISCGSDSNVTVTESNKVYIGESNPNYPKTSFSKSSIETSQSSVPSPLYQTARIFHSESLYEFKTVPNNTYMVRFHFFSFSSPLNLSTAKFTVSVPGFILLQNFDAKNTTNSPLVKEYYLKIIRKKFKITFTPQKASFAFANAIELFMLPVHLIPDSIALFHYKESTGRNLSTYSNDFLSRSLETNLRLNVGGGIVNRETDTLSREWLPDDRYITDPQNAKNGSFEGDIKRTANDESVDSNSNKYIGPDIVYKTAKVSVNGSIGLNISWSVPVEKNIDHFLMLHFCDIFSDQQTGLTTFILFVYDSYVINVNDNQSLSLQMPYYYDFVVRSDSSGLLKVSVVPNTSVEVARPNAFLNGLELMKVIESSGPIPNDDSDSRKISLPVVVGSVIGGLLLVSMVVVLFLWISKIRKQRPVEKSEWLPIPAARGGSSHSRLTDATTIQGSPLPNINLGLKIPLLDLLKRLTNFYLKLLPLIYVFFIIGSPSLLHSLLLPTSMNSNHQFHNLKKIIKQTQFSSLTMSTFHFHTIQRSIFLLAFFLQFSSLQFPSLGYDPQDTYFINCGSDIDVNENNNLYIGESNHAYPKKLFSESNSKVTSQSPVSSPLNQTARIFLSNSSYEFKTVPSNTYMVRFHFFSFSSPTNLSSAKFTVSVPGFLLLHNFNAENTTNSPLVKEYYVKIIRKRFTITFTPQTSSFAFVNAIELFMLPLHLIPDSVARFNYIGSTGRGLTTYSGGLHSQRSLETKLRLNVGDQTVDRGTDTLSREWLADDSYVTNPQNAKNRSFDVHIPRTANDTSDGPNSNQYIAPDRVYQTGKESINGSSNISWSVPVEKNVDHLLRFHFCDVFSNRQSGLTDFLLLIYDTYVVNVNNDTSLSLQMPYYYDFVVQSDASGNLNVTVQPNVSDFVPKAFLNGLELMKVIEQSSEIPFDDLDSKVSLPVVVGSVVGGVVLVSVVVVLFLWISKIRKQRPVENSEWPVENSEWLPIPAARGGSSHSRLTDATAIQGSPLPNINLGLKIPLLDLQFATDNFDAKRIIGKGGFGIVYKGVLRNGVSVAVKRSEPGSGQGLPEFQTEIMVLSKIRHRHLVSLIGYCDERYEMILVYEYMEKGTLKDSLYGANLPSFLTWKQRLEICIGAARGLHYLHKGAAGGIIHRDVKSTNILLDEHLVAKVADFGLSRTGPLDQHSYVSTGVKGTFGYLDPEYFRSQQLTEKSDVYSFGVVLLEVLCARPAIEPSLPREQVNLAQWGIFCKDKGLLEDIIDPSIKGQIDPNSLRKFSEIVEKCLQDDGCDRPSMGNVLWDLEYSLQLQRGAVHREPHEDSSISASVSIQLPNVRRLPSLNTLSEVDDMSMSILRVIDESDSAGHSVFSELNLDDAR</sequence>
<evidence type="ECO:0000313" key="17">
    <source>
        <dbReference type="Proteomes" id="UP000265566"/>
    </source>
</evidence>
<dbReference type="Pfam" id="PF07714">
    <property type="entry name" value="PK_Tyr_Ser-Thr"/>
    <property type="match status" value="1"/>
</dbReference>
<evidence type="ECO:0000256" key="4">
    <source>
        <dbReference type="ARBA" id="ARBA00022692"/>
    </source>
</evidence>
<dbReference type="PROSITE" id="PS50011">
    <property type="entry name" value="PROTEIN_KINASE_DOM"/>
    <property type="match status" value="1"/>
</dbReference>